<sequence>MNAYYFLVILIFWLPQAYAFDAEVDLEDLEIDDESPILSRITRATEDEEIEDPISPSDYAKDMAQGFATNYFKTSEPAIKYRGKNIIDVYARGFRNLRLRCRADLYDNIDKNDEQFNNFLNKLAK</sequence>
<proteinExistence type="predicted"/>
<protein>
    <recommendedName>
        <fullName evidence="4">Secreted protein</fullName>
    </recommendedName>
</protein>
<organism evidence="2 3">
    <name type="scientific">Clytia hemisphaerica</name>
    <dbReference type="NCBI Taxonomy" id="252671"/>
    <lineage>
        <taxon>Eukaryota</taxon>
        <taxon>Metazoa</taxon>
        <taxon>Cnidaria</taxon>
        <taxon>Hydrozoa</taxon>
        <taxon>Hydroidolina</taxon>
        <taxon>Leptothecata</taxon>
        <taxon>Obeliida</taxon>
        <taxon>Clytiidae</taxon>
        <taxon>Clytia</taxon>
    </lineage>
</organism>
<dbReference type="Proteomes" id="UP000594262">
    <property type="component" value="Unplaced"/>
</dbReference>
<accession>A0A7M5UIX4</accession>
<dbReference type="AlphaFoldDB" id="A0A7M5UIX4"/>
<reference evidence="2" key="1">
    <citation type="submission" date="2021-01" db="UniProtKB">
        <authorList>
            <consortium name="EnsemblMetazoa"/>
        </authorList>
    </citation>
    <scope>IDENTIFICATION</scope>
</reference>
<dbReference type="EnsemblMetazoa" id="CLYHEMT000010.1">
    <property type="protein sequence ID" value="CLYHEMP000010.1"/>
    <property type="gene ID" value="CLYHEMG000010"/>
</dbReference>
<feature type="signal peptide" evidence="1">
    <location>
        <begin position="1"/>
        <end position="19"/>
    </location>
</feature>
<evidence type="ECO:0008006" key="4">
    <source>
        <dbReference type="Google" id="ProtNLM"/>
    </source>
</evidence>
<feature type="chain" id="PRO_5029486250" description="Secreted protein" evidence="1">
    <location>
        <begin position="20"/>
        <end position="125"/>
    </location>
</feature>
<dbReference type="OrthoDB" id="6065048at2759"/>
<keyword evidence="3" id="KW-1185">Reference proteome</keyword>
<name>A0A7M5UIX4_9CNID</name>
<evidence type="ECO:0000256" key="1">
    <source>
        <dbReference type="SAM" id="SignalP"/>
    </source>
</evidence>
<evidence type="ECO:0000313" key="2">
    <source>
        <dbReference type="EnsemblMetazoa" id="CLYHEMP000010.1"/>
    </source>
</evidence>
<keyword evidence="1" id="KW-0732">Signal</keyword>
<evidence type="ECO:0000313" key="3">
    <source>
        <dbReference type="Proteomes" id="UP000594262"/>
    </source>
</evidence>